<accession>D0BL04</accession>
<keyword evidence="2" id="KW-1185">Reference proteome</keyword>
<dbReference type="InterPro" id="IPR044668">
    <property type="entry name" value="PuuD-like"/>
</dbReference>
<comment type="caution">
    <text evidence="1">The sequence shown here is derived from an EMBL/GenBank/DDBJ whole genome shotgun (WGS) entry which is preliminary data.</text>
</comment>
<gene>
    <name evidence="1" type="ORF">HMPREF0446_00639</name>
</gene>
<dbReference type="Gene3D" id="3.40.50.880">
    <property type="match status" value="1"/>
</dbReference>
<reference evidence="1" key="2">
    <citation type="submission" date="2011-10" db="EMBL/GenBank/DDBJ databases">
        <title>The Genome Sequence of Granulicatella elegans ATCC 700633.</title>
        <authorList>
            <consortium name="The Broad Institute Genome Sequencing Platform"/>
            <consortium name="The Broad Institute Genome Sequencing Center for Infectious Disease"/>
            <person name="Earl A."/>
            <person name="Ward D."/>
            <person name="Feldgarden M."/>
            <person name="Gevers D."/>
            <person name="Sibley C.D."/>
            <person name="Field T.R."/>
            <person name="Grinwis M."/>
            <person name="Eshaghurshan C.S."/>
            <person name="Surette M.G."/>
            <person name="Young S.K."/>
            <person name="Zeng Q."/>
            <person name="Gargeya S."/>
            <person name="Fitzgerald M."/>
            <person name="Haas B."/>
            <person name="Abouelleil A."/>
            <person name="Alvarado L."/>
            <person name="Arachchi H.M."/>
            <person name="Berlin A."/>
            <person name="Brown A."/>
            <person name="Chapman S.B."/>
            <person name="Chen Z."/>
            <person name="Dunbar C."/>
            <person name="Freedman E."/>
            <person name="Gearin G."/>
            <person name="Goldberg J."/>
            <person name="Griggs A."/>
            <person name="Gujja S."/>
            <person name="Heiman D."/>
            <person name="Howarth C."/>
            <person name="Larson L."/>
            <person name="Lui A."/>
            <person name="MacDonald P.J.P."/>
            <person name="Montmayeur A."/>
            <person name="Murphy C."/>
            <person name="Neiman D."/>
            <person name="Pearson M."/>
            <person name="Priest M."/>
            <person name="Roberts A."/>
            <person name="Saif S."/>
            <person name="Shea T."/>
            <person name="Shenoy N."/>
            <person name="Sisk P."/>
            <person name="Stolte C."/>
            <person name="Sykes S."/>
            <person name="Wortman J."/>
            <person name="Nusbaum C."/>
            <person name="Birren B."/>
        </authorList>
    </citation>
    <scope>NUCLEOTIDE SEQUENCE [LARGE SCALE GENOMIC DNA]</scope>
    <source>
        <strain evidence="1">ATCC 700633</strain>
    </source>
</reference>
<dbReference type="InterPro" id="IPR029062">
    <property type="entry name" value="Class_I_gatase-like"/>
</dbReference>
<dbReference type="AlphaFoldDB" id="D0BL04"/>
<dbReference type="EMBL" id="ACRF02000013">
    <property type="protein sequence ID" value="EEW93757.1"/>
    <property type="molecule type" value="Genomic_DNA"/>
</dbReference>
<reference evidence="1" key="1">
    <citation type="submission" date="2009-09" db="EMBL/GenBank/DDBJ databases">
        <authorList>
            <consortium name="The Broad Institute Genome Sequencing Platform"/>
            <person name="Ward D."/>
            <person name="Feldgarden M."/>
            <person name="Earl A."/>
            <person name="Young S.K."/>
            <person name="Zeng Q."/>
            <person name="Koehrsen M."/>
            <person name="Alvarado L."/>
            <person name="Berlin A."/>
            <person name="Bochicchio J."/>
            <person name="Borenstein D."/>
            <person name="Chapman S.B."/>
            <person name="Chen Z."/>
            <person name="Engels R."/>
            <person name="Freedman E."/>
            <person name="Gellesch M."/>
            <person name="Goldberg J."/>
            <person name="Griggs A."/>
            <person name="Gujja S."/>
            <person name="Heilman E."/>
            <person name="Heiman D."/>
            <person name="Hepburn T."/>
            <person name="Howarth C."/>
            <person name="Jen D."/>
            <person name="Larson L."/>
            <person name="Lewis B."/>
            <person name="Mehta T."/>
            <person name="Park D."/>
            <person name="Pearson M."/>
            <person name="Roberts A."/>
            <person name="Saif S."/>
            <person name="Shea T."/>
            <person name="Shenoy N."/>
            <person name="Sisk P."/>
            <person name="Stolte C."/>
            <person name="Sykes S."/>
            <person name="Thomson T."/>
            <person name="Walk T."/>
            <person name="White J."/>
            <person name="Yandava C."/>
            <person name="Sibley C.D."/>
            <person name="Field T.R."/>
            <person name="Grinwis M."/>
            <person name="Eshaghurshan C.S."/>
            <person name="Surette M.G."/>
            <person name="Haas B."/>
            <person name="Nusbaum C."/>
            <person name="Birren B."/>
        </authorList>
    </citation>
    <scope>NUCLEOTIDE SEQUENCE [LARGE SCALE GENOMIC DNA]</scope>
    <source>
        <strain evidence="1">ATCC 700633</strain>
    </source>
</reference>
<dbReference type="InterPro" id="IPR011697">
    <property type="entry name" value="Peptidase_C26"/>
</dbReference>
<dbReference type="HOGENOM" id="CLU_030756_2_1_9"/>
<protein>
    <submittedName>
        <fullName evidence="1">Uncharacterized protein</fullName>
    </submittedName>
</protein>
<name>D0BL04_9LACT</name>
<dbReference type="FunFam" id="3.40.50.880:FF:000030">
    <property type="entry name" value="Gamma-glutamyl-gamma-aminobutyrate hydrolase PuuD"/>
    <property type="match status" value="1"/>
</dbReference>
<dbReference type="STRING" id="626369.HMPREF0446_00639"/>
<dbReference type="CDD" id="cd01745">
    <property type="entry name" value="GATase1_2"/>
    <property type="match status" value="1"/>
</dbReference>
<dbReference type="PANTHER" id="PTHR43235:SF1">
    <property type="entry name" value="GLUTAMINE AMIDOTRANSFERASE PB2B2.05-RELATED"/>
    <property type="match status" value="1"/>
</dbReference>
<dbReference type="RefSeq" id="WP_006702913.1">
    <property type="nucleotide sequence ID" value="NZ_KI391971.1"/>
</dbReference>
<dbReference type="GO" id="GO:0006598">
    <property type="term" value="P:polyamine catabolic process"/>
    <property type="evidence" value="ECO:0007669"/>
    <property type="project" value="TreeGrafter"/>
</dbReference>
<dbReference type="Pfam" id="PF07722">
    <property type="entry name" value="Peptidase_C26"/>
    <property type="match status" value="1"/>
</dbReference>
<evidence type="ECO:0000313" key="1">
    <source>
        <dbReference type="EMBL" id="EEW93757.1"/>
    </source>
</evidence>
<dbReference type="PROSITE" id="PS51273">
    <property type="entry name" value="GATASE_TYPE_1"/>
    <property type="match status" value="1"/>
</dbReference>
<dbReference type="OrthoDB" id="9813383at2"/>
<evidence type="ECO:0000313" key="2">
    <source>
        <dbReference type="Proteomes" id="UP000002939"/>
    </source>
</evidence>
<dbReference type="PANTHER" id="PTHR43235">
    <property type="entry name" value="GLUTAMINE AMIDOTRANSFERASE PB2B2.05-RELATED"/>
    <property type="match status" value="1"/>
</dbReference>
<dbReference type="eggNOG" id="COG2071">
    <property type="taxonomic scope" value="Bacteria"/>
</dbReference>
<proteinExistence type="predicted"/>
<dbReference type="SUPFAM" id="SSF52317">
    <property type="entry name" value="Class I glutamine amidotransferase-like"/>
    <property type="match status" value="1"/>
</dbReference>
<dbReference type="GO" id="GO:0033969">
    <property type="term" value="F:gamma-glutamyl-gamma-aminobutyrate hydrolase activity"/>
    <property type="evidence" value="ECO:0007669"/>
    <property type="project" value="TreeGrafter"/>
</dbReference>
<sequence length="246" mass="27682">MQQYPLIGISGNHRQDNTEHDTYILSYAPNGFVTGLEKAKAIPVILPIVSQETAHEYISRVDALVLSGGQDVSPLLYGEEPHINLGRTYPVRDAYELALIEEAYRQRKPILAICRGIQILNVAFGGTLYQDIQSQYPESTILHVQKTMPSTATHTIEIAEGSELSKIFGTKTAINSYHHQAVKELAPNFKAVAWSSDGLIEAFESNEEGQYVLAIQGHPETMVNDYDEMQELFNHFVRYIKENRLF</sequence>
<organism evidence="1 2">
    <name type="scientific">Granulicatella elegans ATCC 700633</name>
    <dbReference type="NCBI Taxonomy" id="626369"/>
    <lineage>
        <taxon>Bacteria</taxon>
        <taxon>Bacillati</taxon>
        <taxon>Bacillota</taxon>
        <taxon>Bacilli</taxon>
        <taxon>Lactobacillales</taxon>
        <taxon>Carnobacteriaceae</taxon>
        <taxon>Granulicatella</taxon>
    </lineage>
</organism>
<dbReference type="Proteomes" id="UP000002939">
    <property type="component" value="Unassembled WGS sequence"/>
</dbReference>
<dbReference type="GO" id="GO:0005829">
    <property type="term" value="C:cytosol"/>
    <property type="evidence" value="ECO:0007669"/>
    <property type="project" value="TreeGrafter"/>
</dbReference>